<name>A0A183AE76_9TREM</name>
<dbReference type="WBParaSite" id="ECPE_0000527301-mRNA-1">
    <property type="protein sequence ID" value="ECPE_0000527301-mRNA-1"/>
    <property type="gene ID" value="ECPE_0000527301"/>
</dbReference>
<dbReference type="EMBL" id="UZAN01042100">
    <property type="protein sequence ID" value="VDP75001.1"/>
    <property type="molecule type" value="Genomic_DNA"/>
</dbReference>
<reference evidence="3" key="1">
    <citation type="submission" date="2016-06" db="UniProtKB">
        <authorList>
            <consortium name="WormBaseParasite"/>
        </authorList>
    </citation>
    <scope>IDENTIFICATION</scope>
</reference>
<dbReference type="OrthoDB" id="2125658at2759"/>
<protein>
    <submittedName>
        <fullName evidence="3">Fungal_trans domain-containing protein</fullName>
    </submittedName>
</protein>
<organism evidence="3">
    <name type="scientific">Echinostoma caproni</name>
    <dbReference type="NCBI Taxonomy" id="27848"/>
    <lineage>
        <taxon>Eukaryota</taxon>
        <taxon>Metazoa</taxon>
        <taxon>Spiralia</taxon>
        <taxon>Lophotrochozoa</taxon>
        <taxon>Platyhelminthes</taxon>
        <taxon>Trematoda</taxon>
        <taxon>Digenea</taxon>
        <taxon>Plagiorchiida</taxon>
        <taxon>Echinostomata</taxon>
        <taxon>Echinostomatoidea</taxon>
        <taxon>Echinostomatidae</taxon>
        <taxon>Echinostoma</taxon>
    </lineage>
</organism>
<proteinExistence type="predicted"/>
<accession>A0A183AE76</accession>
<gene>
    <name evidence="1" type="ORF">ECPE_LOCUS5261</name>
</gene>
<evidence type="ECO:0000313" key="1">
    <source>
        <dbReference type="EMBL" id="VDP75001.1"/>
    </source>
</evidence>
<dbReference type="Proteomes" id="UP000272942">
    <property type="component" value="Unassembled WGS sequence"/>
</dbReference>
<reference evidence="1 2" key="2">
    <citation type="submission" date="2018-11" db="EMBL/GenBank/DDBJ databases">
        <authorList>
            <consortium name="Pathogen Informatics"/>
        </authorList>
    </citation>
    <scope>NUCLEOTIDE SEQUENCE [LARGE SCALE GENOMIC DNA]</scope>
    <source>
        <strain evidence="1 2">Egypt</strain>
    </source>
</reference>
<evidence type="ECO:0000313" key="3">
    <source>
        <dbReference type="WBParaSite" id="ECPE_0000527301-mRNA-1"/>
    </source>
</evidence>
<evidence type="ECO:0000313" key="2">
    <source>
        <dbReference type="Proteomes" id="UP000272942"/>
    </source>
</evidence>
<keyword evidence="2" id="KW-1185">Reference proteome</keyword>
<sequence>MGDIGVALSADPHEDTFEEPRSSYKWFASVLAFLVIDFEILLQTLTELSGGKRVTLDSSFLELHNDAGGSPNKTHQWTNGHDKRCVQSGDLVALPWSSSDSLHEKNNIDCLIWMSAHVAVIEVILRIHLSQIVTQKRMIDALSVTIFISPRIPLPGSVHEEIESTNRSIVSDLRLYRARDMIPSPDCTDWLENHLLDDESRMHVDSISSSASSNTIGSDTVDDTADRFLRGLAMANLLALAFHFYRPELAPEEDFYFNFGPGGELEPAASHHNARTVASICRAQSDELLNLLALMPPACYDTHDQEAHRRSVTLNHVTLLGFCSQGLARSPAHRRLQNATLAAELFVWVSRQAPDRQIPPIRVSHVLSGDLHESNNHVNQTNLCPGPNHATTPTTVPVYRSALPRTESEYSAPLYGEITHDPYYSSTGMETYRLTGHGHELALNTDHVSRERPDTQAGNHSPDCFNRPTDSFTQPFTCVTDVLTTTGGGMFYAPTVPPSDNGFPKPFRLADRTGGSQQMASSGLTEQNKVTIMQPGSCKPDNGFTLNFEVKYVDSVL</sequence>
<dbReference type="AlphaFoldDB" id="A0A183AE76"/>